<organism evidence="3 4">
    <name type="scientific">Thalassococcus halodurans</name>
    <dbReference type="NCBI Taxonomy" id="373675"/>
    <lineage>
        <taxon>Bacteria</taxon>
        <taxon>Pseudomonadati</taxon>
        <taxon>Pseudomonadota</taxon>
        <taxon>Alphaproteobacteria</taxon>
        <taxon>Rhodobacterales</taxon>
        <taxon>Roseobacteraceae</taxon>
        <taxon>Thalassococcus</taxon>
    </lineage>
</organism>
<accession>A0A1H5YW07</accession>
<dbReference type="SUPFAM" id="SSF53474">
    <property type="entry name" value="alpha/beta-Hydrolases"/>
    <property type="match status" value="1"/>
</dbReference>
<dbReference type="PANTHER" id="PTHR48081:SF33">
    <property type="entry name" value="KYNURENINE FORMAMIDASE"/>
    <property type="match status" value="1"/>
</dbReference>
<protein>
    <submittedName>
        <fullName evidence="3">Acetyl esterase/lipase</fullName>
    </submittedName>
</protein>
<dbReference type="OrthoDB" id="9771666at2"/>
<evidence type="ECO:0000313" key="3">
    <source>
        <dbReference type="EMBL" id="SEG28291.1"/>
    </source>
</evidence>
<dbReference type="RefSeq" id="WP_103910611.1">
    <property type="nucleotide sequence ID" value="NZ_FNUZ01000003.1"/>
</dbReference>
<dbReference type="Proteomes" id="UP000236752">
    <property type="component" value="Unassembled WGS sequence"/>
</dbReference>
<dbReference type="InterPro" id="IPR049492">
    <property type="entry name" value="BD-FAE-like_dom"/>
</dbReference>
<dbReference type="GO" id="GO:0016787">
    <property type="term" value="F:hydrolase activity"/>
    <property type="evidence" value="ECO:0007669"/>
    <property type="project" value="UniProtKB-KW"/>
</dbReference>
<reference evidence="3 4" key="1">
    <citation type="submission" date="2016-10" db="EMBL/GenBank/DDBJ databases">
        <authorList>
            <person name="de Groot N.N."/>
        </authorList>
    </citation>
    <scope>NUCLEOTIDE SEQUENCE [LARGE SCALE GENOMIC DNA]</scope>
    <source>
        <strain evidence="3 4">DSM 26915</strain>
    </source>
</reference>
<proteinExistence type="predicted"/>
<name>A0A1H5YW07_9RHOB</name>
<dbReference type="InterPro" id="IPR050300">
    <property type="entry name" value="GDXG_lipolytic_enzyme"/>
</dbReference>
<dbReference type="InterPro" id="IPR029058">
    <property type="entry name" value="AB_hydrolase_fold"/>
</dbReference>
<sequence length="264" mass="29198">MDWDDAYSNHTHIPDADSYPPRWAAKAQALRDMLSIEGRAELGISYGDTTRQAYDLFLPEADTKELVIFVHGGYWRRFGREDWSHLAQGALDRGCAVAMPSYDLCPTVHVADITRQISVAITAIADRIPAIPIRLMGHSAGGHLVSRMLAPGVLPDAVMARIRIVMPISPVSDLRPLLLTQMNADFRLSETEAHDESPIFQAKPDIPVTVWVGADERPVFLDQARWLAEAWGAAHIIDSGKHHFDVVDGLEQADSPITEALFSD</sequence>
<gene>
    <name evidence="3" type="ORF">SAMN04488045_2289</name>
</gene>
<dbReference type="PANTHER" id="PTHR48081">
    <property type="entry name" value="AB HYDROLASE SUPERFAMILY PROTEIN C4A8.06C"/>
    <property type="match status" value="1"/>
</dbReference>
<dbReference type="Pfam" id="PF20434">
    <property type="entry name" value="BD-FAE"/>
    <property type="match status" value="1"/>
</dbReference>
<feature type="domain" description="BD-FAE-like" evidence="2">
    <location>
        <begin position="55"/>
        <end position="146"/>
    </location>
</feature>
<evidence type="ECO:0000259" key="2">
    <source>
        <dbReference type="Pfam" id="PF20434"/>
    </source>
</evidence>
<dbReference type="AlphaFoldDB" id="A0A1H5YW07"/>
<evidence type="ECO:0000313" key="4">
    <source>
        <dbReference type="Proteomes" id="UP000236752"/>
    </source>
</evidence>
<keyword evidence="4" id="KW-1185">Reference proteome</keyword>
<dbReference type="Gene3D" id="3.40.50.1820">
    <property type="entry name" value="alpha/beta hydrolase"/>
    <property type="match status" value="1"/>
</dbReference>
<evidence type="ECO:0000256" key="1">
    <source>
        <dbReference type="ARBA" id="ARBA00022801"/>
    </source>
</evidence>
<dbReference type="EMBL" id="FNUZ01000003">
    <property type="protein sequence ID" value="SEG28291.1"/>
    <property type="molecule type" value="Genomic_DNA"/>
</dbReference>
<keyword evidence="1" id="KW-0378">Hydrolase</keyword>